<keyword evidence="9" id="KW-0949">S-adenosyl-L-methionine</keyword>
<evidence type="ECO:0000259" key="19">
    <source>
        <dbReference type="PROSITE" id="PS50280"/>
    </source>
</evidence>
<dbReference type="InterPro" id="IPR023779">
    <property type="entry name" value="Chromodomain_CS"/>
</dbReference>
<dbReference type="FunFam" id="3.40.50.300:FF:000065">
    <property type="entry name" value="Eukaryotic translation initiation factor 2 subunit gamma"/>
    <property type="match status" value="1"/>
</dbReference>
<keyword evidence="8" id="KW-0489">Methyltransferase</keyword>
<dbReference type="InterPro" id="IPR009000">
    <property type="entry name" value="Transl_B-barrel_sf"/>
</dbReference>
<dbReference type="CDD" id="cd03688">
    <property type="entry name" value="eIF2_gamma_II"/>
    <property type="match status" value="1"/>
</dbReference>
<evidence type="ECO:0000313" key="23">
    <source>
        <dbReference type="Proteomes" id="UP000037069"/>
    </source>
</evidence>
<dbReference type="InterPro" id="IPR044128">
    <property type="entry name" value="eIF2g_GTP-bd"/>
</dbReference>
<dbReference type="InterPro" id="IPR004161">
    <property type="entry name" value="EFTu-like_2"/>
</dbReference>
<dbReference type="Gene3D" id="3.40.50.300">
    <property type="entry name" value="P-loop containing nucleotide triphosphate hydrolases"/>
    <property type="match status" value="2"/>
</dbReference>
<keyword evidence="6" id="KW-0158">Chromosome</keyword>
<dbReference type="InterPro" id="IPR050543">
    <property type="entry name" value="eIF2G"/>
</dbReference>
<dbReference type="Pfam" id="PF00385">
    <property type="entry name" value="Chromo"/>
    <property type="match status" value="1"/>
</dbReference>
<keyword evidence="7 22" id="KW-0396">Initiation factor</keyword>
<dbReference type="Pfam" id="PF05033">
    <property type="entry name" value="Pre-SET"/>
    <property type="match status" value="1"/>
</dbReference>
<dbReference type="PROSITE" id="PS50867">
    <property type="entry name" value="PRE_SET"/>
    <property type="match status" value="1"/>
</dbReference>
<feature type="compositionally biased region" description="Polar residues" evidence="17">
    <location>
        <begin position="144"/>
        <end position="166"/>
    </location>
</feature>
<dbReference type="SMART" id="SM00298">
    <property type="entry name" value="CHROMO"/>
    <property type="match status" value="1"/>
</dbReference>
<evidence type="ECO:0000259" key="18">
    <source>
        <dbReference type="PROSITE" id="PS50013"/>
    </source>
</evidence>
<dbReference type="EMBL" id="JRES01000819">
    <property type="protein sequence ID" value="KNC28145.1"/>
    <property type="molecule type" value="Genomic_DNA"/>
</dbReference>
<dbReference type="Proteomes" id="UP000037069">
    <property type="component" value="Unassembled WGS sequence"/>
</dbReference>
<dbReference type="Pfam" id="PF00856">
    <property type="entry name" value="SET"/>
    <property type="match status" value="1"/>
</dbReference>
<dbReference type="GO" id="GO:0008270">
    <property type="term" value="F:zinc ion binding"/>
    <property type="evidence" value="ECO:0007669"/>
    <property type="project" value="InterPro"/>
</dbReference>
<dbReference type="InterPro" id="IPR027417">
    <property type="entry name" value="P-loop_NTPase"/>
</dbReference>
<dbReference type="GO" id="GO:0005829">
    <property type="term" value="C:cytosol"/>
    <property type="evidence" value="ECO:0007669"/>
    <property type="project" value="TreeGrafter"/>
</dbReference>
<dbReference type="InterPro" id="IPR001214">
    <property type="entry name" value="SET_dom"/>
</dbReference>
<dbReference type="PROSITE" id="PS50280">
    <property type="entry name" value="SET"/>
    <property type="match status" value="1"/>
</dbReference>
<keyword evidence="11" id="KW-0378">Hydrolase</keyword>
<feature type="region of interest" description="Disordered" evidence="17">
    <location>
        <begin position="115"/>
        <end position="171"/>
    </location>
</feature>
<dbReference type="CDD" id="cd10542">
    <property type="entry name" value="SET_SUV39H"/>
    <property type="match status" value="1"/>
</dbReference>
<dbReference type="CDD" id="cd15490">
    <property type="entry name" value="eIF2_gamma_III"/>
    <property type="match status" value="1"/>
</dbReference>
<dbReference type="GO" id="GO:0005525">
    <property type="term" value="F:GTP binding"/>
    <property type="evidence" value="ECO:0007669"/>
    <property type="project" value="UniProtKB-KW"/>
</dbReference>
<evidence type="ECO:0000259" key="21">
    <source>
        <dbReference type="PROSITE" id="PS51722"/>
    </source>
</evidence>
<dbReference type="InterPro" id="IPR044127">
    <property type="entry name" value="eIF2g_dom_2"/>
</dbReference>
<dbReference type="FunFam" id="2.40.30.10:FF:000011">
    <property type="entry name" value="Eukaryotic translation initiation factor 2 subunit gamma"/>
    <property type="match status" value="1"/>
</dbReference>
<evidence type="ECO:0000256" key="14">
    <source>
        <dbReference type="ARBA" id="ARBA00023242"/>
    </source>
</evidence>
<dbReference type="EC" id="3.6.5.3" evidence="5"/>
<dbReference type="GO" id="GO:0032259">
    <property type="term" value="P:methylation"/>
    <property type="evidence" value="ECO:0007669"/>
    <property type="project" value="UniProtKB-KW"/>
</dbReference>
<dbReference type="GO" id="GO:0008757">
    <property type="term" value="F:S-adenosylmethionine-dependent methyltransferase activity"/>
    <property type="evidence" value="ECO:0007669"/>
    <property type="project" value="UniProtKB-ARBA"/>
</dbReference>
<feature type="compositionally biased region" description="Basic and acidic residues" evidence="17">
    <location>
        <begin position="116"/>
        <end position="125"/>
    </location>
</feature>
<dbReference type="OMA" id="GLLGCKC"/>
<evidence type="ECO:0000256" key="2">
    <source>
        <dbReference type="ARBA" id="ARBA00004496"/>
    </source>
</evidence>
<comment type="similarity">
    <text evidence="4">Belongs to the TRAFAC class translation factor GTPase superfamily. Classic translation factor GTPase family. EF-Tu/EF-1A subfamily.</text>
</comment>
<keyword evidence="8" id="KW-0808">Transferase</keyword>
<keyword evidence="10" id="KW-0547">Nucleotide-binding</keyword>
<keyword evidence="12" id="KW-0648">Protein biosynthesis</keyword>
<feature type="region of interest" description="Disordered" evidence="17">
    <location>
        <begin position="187"/>
        <end position="210"/>
    </location>
</feature>
<feature type="domain" description="Tr-type G" evidence="21">
    <location>
        <begin position="674"/>
        <end position="793"/>
    </location>
</feature>
<comment type="subcellular location">
    <subcellularLocation>
        <location evidence="3">Chromosome</location>
        <location evidence="3">Centromere</location>
    </subcellularLocation>
    <subcellularLocation>
        <location evidence="2">Cytoplasm</location>
    </subcellularLocation>
    <subcellularLocation>
        <location evidence="1">Nucleus</location>
    </subcellularLocation>
</comment>
<dbReference type="GO" id="GO:0003924">
    <property type="term" value="F:GTPase activity"/>
    <property type="evidence" value="ECO:0007669"/>
    <property type="project" value="InterPro"/>
</dbReference>
<evidence type="ECO:0000256" key="7">
    <source>
        <dbReference type="ARBA" id="ARBA00022540"/>
    </source>
</evidence>
<dbReference type="InterPro" id="IPR015256">
    <property type="entry name" value="eIF2g_C"/>
</dbReference>
<dbReference type="SUPFAM" id="SSF50465">
    <property type="entry name" value="EF-Tu/eEF-1alpha/eIF2-gamma C-terminal domain"/>
    <property type="match status" value="1"/>
</dbReference>
<evidence type="ECO:0000256" key="4">
    <source>
        <dbReference type="ARBA" id="ARBA00007249"/>
    </source>
</evidence>
<evidence type="ECO:0000256" key="11">
    <source>
        <dbReference type="ARBA" id="ARBA00022801"/>
    </source>
</evidence>
<evidence type="ECO:0000256" key="5">
    <source>
        <dbReference type="ARBA" id="ARBA00011986"/>
    </source>
</evidence>
<dbReference type="InterPro" id="IPR016197">
    <property type="entry name" value="Chromo-like_dom_sf"/>
</dbReference>
<dbReference type="SUPFAM" id="SSF52540">
    <property type="entry name" value="P-loop containing nucleoside triphosphate hydrolases"/>
    <property type="match status" value="2"/>
</dbReference>
<dbReference type="PROSITE" id="PS50013">
    <property type="entry name" value="CHROMO_2"/>
    <property type="match status" value="1"/>
</dbReference>
<dbReference type="GO" id="GO:0000049">
    <property type="term" value="F:tRNA binding"/>
    <property type="evidence" value="ECO:0007669"/>
    <property type="project" value="InterPro"/>
</dbReference>
<reference evidence="22 23" key="1">
    <citation type="journal article" date="2015" name="Nat. Commun.">
        <title>Lucilia cuprina genome unlocks parasitic fly biology to underpin future interventions.</title>
        <authorList>
            <person name="Anstead C.A."/>
            <person name="Korhonen P.K."/>
            <person name="Young N.D."/>
            <person name="Hall R.S."/>
            <person name="Jex A.R."/>
            <person name="Murali S.C."/>
            <person name="Hughes D.S."/>
            <person name="Lee S.F."/>
            <person name="Perry T."/>
            <person name="Stroehlein A.J."/>
            <person name="Ansell B.R."/>
            <person name="Breugelmans B."/>
            <person name="Hofmann A."/>
            <person name="Qu J."/>
            <person name="Dugan S."/>
            <person name="Lee S.L."/>
            <person name="Chao H."/>
            <person name="Dinh H."/>
            <person name="Han Y."/>
            <person name="Doddapaneni H.V."/>
            <person name="Worley K.C."/>
            <person name="Muzny D.M."/>
            <person name="Ioannidis P."/>
            <person name="Waterhouse R.M."/>
            <person name="Zdobnov E.M."/>
            <person name="James P.J."/>
            <person name="Bagnall N.H."/>
            <person name="Kotze A.C."/>
            <person name="Gibbs R.A."/>
            <person name="Richards S."/>
            <person name="Batterham P."/>
            <person name="Gasser R.B."/>
        </authorList>
    </citation>
    <scope>NUCLEOTIDE SEQUENCE [LARGE SCALE GENOMIC DNA]</scope>
    <source>
        <strain evidence="22 23">LS</strain>
        <tissue evidence="22">Full body</tissue>
    </source>
</reference>
<dbReference type="InterPro" id="IPR046341">
    <property type="entry name" value="SET_dom_sf"/>
</dbReference>
<evidence type="ECO:0000256" key="12">
    <source>
        <dbReference type="ARBA" id="ARBA00022917"/>
    </source>
</evidence>
<keyword evidence="23" id="KW-1185">Reference proteome</keyword>
<dbReference type="AlphaFoldDB" id="A0A0L0C798"/>
<dbReference type="PROSITE" id="PS51722">
    <property type="entry name" value="G_TR_2"/>
    <property type="match status" value="1"/>
</dbReference>
<dbReference type="PANTHER" id="PTHR42854:SF3">
    <property type="entry name" value="EUKARYOTIC TRANSLATION INITIATION FACTOR 2 SUBUNIT 3-RELATED"/>
    <property type="match status" value="1"/>
</dbReference>
<dbReference type="Gene3D" id="2.40.50.40">
    <property type="match status" value="1"/>
</dbReference>
<dbReference type="CDD" id="cd00024">
    <property type="entry name" value="CD_CSD"/>
    <property type="match status" value="1"/>
</dbReference>
<dbReference type="GO" id="GO:0005634">
    <property type="term" value="C:nucleus"/>
    <property type="evidence" value="ECO:0007669"/>
    <property type="project" value="UniProtKB-SubCell"/>
</dbReference>
<dbReference type="SUPFAM" id="SSF50447">
    <property type="entry name" value="Translation proteins"/>
    <property type="match status" value="1"/>
</dbReference>
<dbReference type="PANTHER" id="PTHR42854">
    <property type="entry name" value="EUKARYOTIC TRANSLATION INITIATION FACTOR 2 SUBUNIT 3 FAMILY MEMBER"/>
    <property type="match status" value="1"/>
</dbReference>
<evidence type="ECO:0000256" key="16">
    <source>
        <dbReference type="ARBA" id="ARBA00048107"/>
    </source>
</evidence>
<evidence type="ECO:0000256" key="8">
    <source>
        <dbReference type="ARBA" id="ARBA00022603"/>
    </source>
</evidence>
<evidence type="ECO:0000256" key="9">
    <source>
        <dbReference type="ARBA" id="ARBA00022691"/>
    </source>
</evidence>
<proteinExistence type="inferred from homology"/>
<protein>
    <recommendedName>
        <fullName evidence="5">protein-synthesizing GTPase</fullName>
        <ecNumber evidence="5">3.6.5.3</ecNumber>
    </recommendedName>
</protein>
<dbReference type="Gene3D" id="2.40.30.10">
    <property type="entry name" value="Translation factors"/>
    <property type="match status" value="2"/>
</dbReference>
<sequence length="1024" mass="115143">MSTAETQTGVNTNLQQQDLSNLDISNLTPLSPEVISRQATINIGTIGHVAHGKSTVVKAISGVQTVRFKNELERNITIKLERISQQRMQALLASPKLLREFEAIQDAKRWQRQQQRLRELRKREQSPMSSAMSVTPDITRLRVPSTSPSSGYESLNDNSSVCSGDSYNRRRNRSPLKSLAVSLVKSNVKNENERQKSQKRRRSSQCNGSVKSAKKLKQEYVIETIESLESVNGEPLFFVKWLNYSKADNTWETLDNLFECAVLEDFVKSMTVLYEPFIAKILQDFSEQIEKESLGLKPSDIDLKVLDNYDPLKLKVDLILLSQFISVKSRNQREPEKIRRRILNALLLEPWYHKRQQQLSSMEEWQKRMNLVERDAPIKVENNVDFDILDPNFEYISENFPSGGVEILNVPPIGCKCEEGCAPSKKCCARMANTYFAYEKNGRLRIYPGEAIYECNSKCQCSKDCPNRVIQRGRKNSLCLFKTANGRGWGVRTEKPLRKGEYVSEYMGEIITCEEANERGKQYDAIGRTYLFDLDYNNTDSLYTIDAALYGNVSHFFNHSCDPNLSVFPFWIDNLDINMPRLAFFTLRPIQAGEELTFDYIRGDMQLDEYENLSEAEKTTCRCGAANCYANAKIYKCDNPKCPRPACFVSDSSSKDDSLPCTRPSCTGRFRLIRHVSFVDCPGHDILMATMLNGAAVMDAALLLIAGNESCPQPQTSEHLAAIEIMKLKQILILQNKIDLVKESQAKEQHEDITKFVQGTVAEGAPIIPISAQLKYNIDVLCEYIVKKIPVPQRDFNAPPRLIVIRSFDVNKPGCEVNDLKGGVAGGSILCGVLKVGQEIEVRPGVVTKDSEGNITCRPIFSRIVSLYAETNELQYAVPGGLIGVGTKIDPTLCRADRLVGQVLGAVGQLPDIYIELEISYYLLRRLLGVRTDGDKKGARVEKLQKNEILLVNIGSLSTGGRIIATRGDLAKIVLTTPVCTEKGEKIALSRRVEKHWRLIGWGQIFGGKTIQPVVDRQAPVPTK</sequence>
<dbReference type="FunFam" id="2.40.30.10:FF:000009">
    <property type="entry name" value="Eukaryotic translation initiation factor 2 subunit gamma"/>
    <property type="match status" value="1"/>
</dbReference>
<keyword evidence="15" id="KW-0137">Centromere</keyword>
<evidence type="ECO:0000256" key="1">
    <source>
        <dbReference type="ARBA" id="ARBA00004123"/>
    </source>
</evidence>
<dbReference type="PROSITE" id="PS00598">
    <property type="entry name" value="CHROMO_1"/>
    <property type="match status" value="1"/>
</dbReference>
<evidence type="ECO:0000259" key="20">
    <source>
        <dbReference type="PROSITE" id="PS50867"/>
    </source>
</evidence>
<dbReference type="InterPro" id="IPR000953">
    <property type="entry name" value="Chromo/chromo_shadow_dom"/>
</dbReference>
<dbReference type="SUPFAM" id="SSF82199">
    <property type="entry name" value="SET domain"/>
    <property type="match status" value="1"/>
</dbReference>
<dbReference type="GO" id="GO:0000775">
    <property type="term" value="C:chromosome, centromeric region"/>
    <property type="evidence" value="ECO:0007669"/>
    <property type="project" value="UniProtKB-SubCell"/>
</dbReference>
<dbReference type="InterPro" id="IPR000795">
    <property type="entry name" value="T_Tr_GTP-bd_dom"/>
</dbReference>
<comment type="caution">
    <text evidence="22">The sequence shown here is derived from an EMBL/GenBank/DDBJ whole genome shotgun (WGS) entry which is preliminary data.</text>
</comment>
<dbReference type="SMART" id="SM00468">
    <property type="entry name" value="PreSET"/>
    <property type="match status" value="1"/>
</dbReference>
<evidence type="ECO:0000256" key="10">
    <source>
        <dbReference type="ARBA" id="ARBA00022741"/>
    </source>
</evidence>
<dbReference type="GO" id="GO:0003743">
    <property type="term" value="F:translation initiation factor activity"/>
    <property type="evidence" value="ECO:0007669"/>
    <property type="project" value="UniProtKB-KW"/>
</dbReference>
<accession>A0A0L0C798</accession>
<dbReference type="Pfam" id="PF09173">
    <property type="entry name" value="eIF2_C"/>
    <property type="match status" value="1"/>
</dbReference>
<dbReference type="GO" id="GO:0042054">
    <property type="term" value="F:histone methyltransferase activity"/>
    <property type="evidence" value="ECO:0007669"/>
    <property type="project" value="InterPro"/>
</dbReference>
<feature type="domain" description="SET" evidence="19">
    <location>
        <begin position="476"/>
        <end position="601"/>
    </location>
</feature>
<evidence type="ECO:0000256" key="15">
    <source>
        <dbReference type="ARBA" id="ARBA00023328"/>
    </source>
</evidence>
<dbReference type="GO" id="GO:0001731">
    <property type="term" value="P:formation of translation preinitiation complex"/>
    <property type="evidence" value="ECO:0007669"/>
    <property type="project" value="TreeGrafter"/>
</dbReference>
<name>A0A0L0C798_LUCCU</name>
<dbReference type="OrthoDB" id="1045173at2759"/>
<evidence type="ECO:0000256" key="17">
    <source>
        <dbReference type="SAM" id="MobiDB-lite"/>
    </source>
</evidence>
<dbReference type="Gene3D" id="2.170.270.10">
    <property type="entry name" value="SET domain"/>
    <property type="match status" value="1"/>
</dbReference>
<evidence type="ECO:0000256" key="13">
    <source>
        <dbReference type="ARBA" id="ARBA00023134"/>
    </source>
</evidence>
<organism evidence="22 23">
    <name type="scientific">Lucilia cuprina</name>
    <name type="common">Green bottle fly</name>
    <name type="synonym">Australian sheep blowfly</name>
    <dbReference type="NCBI Taxonomy" id="7375"/>
    <lineage>
        <taxon>Eukaryota</taxon>
        <taxon>Metazoa</taxon>
        <taxon>Ecdysozoa</taxon>
        <taxon>Arthropoda</taxon>
        <taxon>Hexapoda</taxon>
        <taxon>Insecta</taxon>
        <taxon>Pterygota</taxon>
        <taxon>Neoptera</taxon>
        <taxon>Endopterygota</taxon>
        <taxon>Diptera</taxon>
        <taxon>Brachycera</taxon>
        <taxon>Muscomorpha</taxon>
        <taxon>Oestroidea</taxon>
        <taxon>Calliphoridae</taxon>
        <taxon>Luciliinae</taxon>
        <taxon>Lucilia</taxon>
    </lineage>
</organism>
<gene>
    <name evidence="22" type="ORF">FF38_04390</name>
</gene>
<feature type="domain" description="Chromo" evidence="18">
    <location>
        <begin position="220"/>
        <end position="278"/>
    </location>
</feature>
<dbReference type="SMART" id="SM00317">
    <property type="entry name" value="SET"/>
    <property type="match status" value="1"/>
</dbReference>
<dbReference type="GO" id="GO:0008170">
    <property type="term" value="F:N-methyltransferase activity"/>
    <property type="evidence" value="ECO:0007669"/>
    <property type="project" value="UniProtKB-ARBA"/>
</dbReference>
<feature type="domain" description="Pre-SET" evidence="20">
    <location>
        <begin position="413"/>
        <end position="473"/>
    </location>
</feature>
<dbReference type="NCBIfam" id="NF003077">
    <property type="entry name" value="PRK04000.1"/>
    <property type="match status" value="1"/>
</dbReference>
<dbReference type="STRING" id="7375.A0A0L0C798"/>
<dbReference type="CDD" id="cd01888">
    <property type="entry name" value="eIF2_gamma"/>
    <property type="match status" value="1"/>
</dbReference>
<dbReference type="InterPro" id="IPR023780">
    <property type="entry name" value="Chromo_domain"/>
</dbReference>
<dbReference type="Pfam" id="PF03144">
    <property type="entry name" value="GTP_EFTU_D2"/>
    <property type="match status" value="1"/>
</dbReference>
<dbReference type="GO" id="GO:0005850">
    <property type="term" value="C:eukaryotic translation initiation factor 2 complex"/>
    <property type="evidence" value="ECO:0007669"/>
    <property type="project" value="TreeGrafter"/>
</dbReference>
<evidence type="ECO:0000256" key="3">
    <source>
        <dbReference type="ARBA" id="ARBA00004584"/>
    </source>
</evidence>
<dbReference type="InterPro" id="IPR009001">
    <property type="entry name" value="Transl_elong_EF1A/Init_IF2_C"/>
</dbReference>
<keyword evidence="14" id="KW-0539">Nucleus</keyword>
<keyword evidence="13" id="KW-0342">GTP-binding</keyword>
<dbReference type="Pfam" id="PF00009">
    <property type="entry name" value="GTP_EFTU"/>
    <property type="match status" value="1"/>
</dbReference>
<evidence type="ECO:0000313" key="22">
    <source>
        <dbReference type="EMBL" id="KNC28145.1"/>
    </source>
</evidence>
<evidence type="ECO:0000256" key="6">
    <source>
        <dbReference type="ARBA" id="ARBA00022454"/>
    </source>
</evidence>
<dbReference type="SUPFAM" id="SSF54160">
    <property type="entry name" value="Chromo domain-like"/>
    <property type="match status" value="1"/>
</dbReference>
<dbReference type="InterPro" id="IPR007728">
    <property type="entry name" value="Pre-SET_dom"/>
</dbReference>
<comment type="catalytic activity">
    <reaction evidence="16">
        <text>GTP + H2O = GDP + phosphate + H(+)</text>
        <dbReference type="Rhea" id="RHEA:19669"/>
        <dbReference type="ChEBI" id="CHEBI:15377"/>
        <dbReference type="ChEBI" id="CHEBI:15378"/>
        <dbReference type="ChEBI" id="CHEBI:37565"/>
        <dbReference type="ChEBI" id="CHEBI:43474"/>
        <dbReference type="ChEBI" id="CHEBI:58189"/>
        <dbReference type="EC" id="3.6.5.3"/>
    </reaction>
</comment>